<dbReference type="AlphaFoldDB" id="A0A380L0U1"/>
<name>A0A380L0U1_9STRE</name>
<reference evidence="1" key="1">
    <citation type="submission" date="2018-06" db="EMBL/GenBank/DDBJ databases">
        <authorList>
            <consortium name="Pathogen Informatics"/>
            <person name="Doyle S."/>
        </authorList>
    </citation>
    <scope>NUCLEOTIDE SEQUENCE [LARGE SCALE GENOMIC DNA]</scope>
    <source>
        <strain evidence="1">NCTC13765</strain>
    </source>
</reference>
<dbReference type="SUPFAM" id="SSF53254">
    <property type="entry name" value="Phosphoglycerate mutase-like"/>
    <property type="match status" value="1"/>
</dbReference>
<dbReference type="EMBL" id="UHFR01000005">
    <property type="protein sequence ID" value="SUN77402.1"/>
    <property type="molecule type" value="Genomic_DNA"/>
</dbReference>
<evidence type="ECO:0000313" key="2">
    <source>
        <dbReference type="Proteomes" id="UP000254634"/>
    </source>
</evidence>
<organism evidence="1 2">
    <name type="scientific">Streptococcus massiliensis</name>
    <dbReference type="NCBI Taxonomy" id="313439"/>
    <lineage>
        <taxon>Bacteria</taxon>
        <taxon>Bacillati</taxon>
        <taxon>Bacillota</taxon>
        <taxon>Bacilli</taxon>
        <taxon>Lactobacillales</taxon>
        <taxon>Streptococcaceae</taxon>
        <taxon>Streptococcus</taxon>
    </lineage>
</organism>
<proteinExistence type="predicted"/>
<accession>A0A380L0U1</accession>
<dbReference type="Gene3D" id="3.40.50.1240">
    <property type="entry name" value="Phosphoglycerate mutase-like"/>
    <property type="match status" value="1"/>
</dbReference>
<dbReference type="STRING" id="1123307.GCA_000380065_01401"/>
<gene>
    <name evidence="1" type="ORF">NCTC13765_01927</name>
</gene>
<protein>
    <submittedName>
        <fullName evidence="1">Phosphoglycerate mutase family protein</fullName>
    </submittedName>
</protein>
<dbReference type="Pfam" id="PF00300">
    <property type="entry name" value="His_Phos_1"/>
    <property type="match status" value="1"/>
</dbReference>
<dbReference type="InterPro" id="IPR029033">
    <property type="entry name" value="His_PPase_superfam"/>
</dbReference>
<keyword evidence="2" id="KW-1185">Reference proteome</keyword>
<sequence>MKGLKEWNFGLFEAQPEALQPKIRSGAHSFEDAFVAYGGENVTEVGRRMKATLTQLLEQESGVVLAVSHGGAMWVFLLELSIEPDPTARFGNCAICHYEYENGAFHLVRIIDPLSGEVYERK</sequence>
<evidence type="ECO:0000313" key="1">
    <source>
        <dbReference type="EMBL" id="SUN77402.1"/>
    </source>
</evidence>
<dbReference type="InterPro" id="IPR013078">
    <property type="entry name" value="His_Pase_superF_clade-1"/>
</dbReference>
<dbReference type="Proteomes" id="UP000254634">
    <property type="component" value="Unassembled WGS sequence"/>
</dbReference>